<proteinExistence type="predicted"/>
<dbReference type="InterPro" id="IPR014942">
    <property type="entry name" value="AbiEii"/>
</dbReference>
<evidence type="ECO:0000313" key="1">
    <source>
        <dbReference type="EMBL" id="PIW76561.1"/>
    </source>
</evidence>
<sequence length="121" mass="14540">FSLFFYDYPLLFKKHNLSGIKIADIKDIAPMKIAAISDRGTKRDFIDLYFIIKMEKVLSLDEILRLYDKKFGLLKQNKIHILKSLCYFDDAEQEPMPKMLKDVSWKEVKKFFEEEIKKYEF</sequence>
<evidence type="ECO:0008006" key="3">
    <source>
        <dbReference type="Google" id="ProtNLM"/>
    </source>
</evidence>
<dbReference type="Proteomes" id="UP000229561">
    <property type="component" value="Unassembled WGS sequence"/>
</dbReference>
<dbReference type="EMBL" id="PFGY01000021">
    <property type="protein sequence ID" value="PIW76561.1"/>
    <property type="molecule type" value="Genomic_DNA"/>
</dbReference>
<reference evidence="2" key="1">
    <citation type="submission" date="2017-09" db="EMBL/GenBank/DDBJ databases">
        <title>Depth-based differentiation of microbial function through sediment-hosted aquifers and enrichment of novel symbionts in the deep terrestrial subsurface.</title>
        <authorList>
            <person name="Probst A.J."/>
            <person name="Ladd B."/>
            <person name="Jarett J.K."/>
            <person name="Geller-Mcgrath D.E."/>
            <person name="Sieber C.M.K."/>
            <person name="Emerson J.B."/>
            <person name="Anantharaman K."/>
            <person name="Thomas B.C."/>
            <person name="Malmstrom R."/>
            <person name="Stieglmeier M."/>
            <person name="Klingl A."/>
            <person name="Woyke T."/>
            <person name="Ryan C.M."/>
            <person name="Banfield J.F."/>
        </authorList>
    </citation>
    <scope>NUCLEOTIDE SEQUENCE [LARGE SCALE GENOMIC DNA]</scope>
</reference>
<evidence type="ECO:0000313" key="2">
    <source>
        <dbReference type="Proteomes" id="UP000229561"/>
    </source>
</evidence>
<gene>
    <name evidence="1" type="ORF">CO001_00695</name>
</gene>
<accession>A0A2M7IJA1</accession>
<name>A0A2M7IJA1_9BACT</name>
<organism evidence="1 2">
    <name type="scientific">Candidatus Portnoybacteria bacterium CG_4_8_14_3_um_filter_40_10</name>
    <dbReference type="NCBI Taxonomy" id="1974801"/>
    <lineage>
        <taxon>Bacteria</taxon>
        <taxon>Candidatus Portnoyibacteriota</taxon>
    </lineage>
</organism>
<feature type="non-terminal residue" evidence="1">
    <location>
        <position position="1"/>
    </location>
</feature>
<dbReference type="AlphaFoldDB" id="A0A2M7IJA1"/>
<dbReference type="Pfam" id="PF08843">
    <property type="entry name" value="AbiEii"/>
    <property type="match status" value="1"/>
</dbReference>
<comment type="caution">
    <text evidence="1">The sequence shown here is derived from an EMBL/GenBank/DDBJ whole genome shotgun (WGS) entry which is preliminary data.</text>
</comment>
<protein>
    <recommendedName>
        <fullName evidence="3">Nucleotidyl transferase AbiEii/AbiGii toxin family protein</fullName>
    </recommendedName>
</protein>